<evidence type="ECO:0000313" key="2">
    <source>
        <dbReference type="EMBL" id="GGE10899.1"/>
    </source>
</evidence>
<dbReference type="AlphaFoldDB" id="A0A917E8Y0"/>
<name>A0A917E8Y0_9SPHN</name>
<organism evidence="2 3">
    <name type="scientific">Sandarakinorhabdus glacialis</name>
    <dbReference type="NCBI Taxonomy" id="1614636"/>
    <lineage>
        <taxon>Bacteria</taxon>
        <taxon>Pseudomonadati</taxon>
        <taxon>Pseudomonadota</taxon>
        <taxon>Alphaproteobacteria</taxon>
        <taxon>Sphingomonadales</taxon>
        <taxon>Sphingosinicellaceae</taxon>
        <taxon>Sandarakinorhabdus</taxon>
    </lineage>
</organism>
<gene>
    <name evidence="2" type="ORF">GCM10011529_16580</name>
</gene>
<evidence type="ECO:0000313" key="3">
    <source>
        <dbReference type="Proteomes" id="UP000635071"/>
    </source>
</evidence>
<proteinExistence type="predicted"/>
<protein>
    <submittedName>
        <fullName evidence="2">Uncharacterized protein</fullName>
    </submittedName>
</protein>
<dbReference type="EMBL" id="BMJM01000005">
    <property type="protein sequence ID" value="GGE10899.1"/>
    <property type="molecule type" value="Genomic_DNA"/>
</dbReference>
<feature type="region of interest" description="Disordered" evidence="1">
    <location>
        <begin position="1"/>
        <end position="34"/>
    </location>
</feature>
<reference evidence="2" key="1">
    <citation type="journal article" date="2014" name="Int. J. Syst. Evol. Microbiol.">
        <title>Complete genome sequence of Corynebacterium casei LMG S-19264T (=DSM 44701T), isolated from a smear-ripened cheese.</title>
        <authorList>
            <consortium name="US DOE Joint Genome Institute (JGI-PGF)"/>
            <person name="Walter F."/>
            <person name="Albersmeier A."/>
            <person name="Kalinowski J."/>
            <person name="Ruckert C."/>
        </authorList>
    </citation>
    <scope>NUCLEOTIDE SEQUENCE</scope>
    <source>
        <strain evidence="2">CGMCC 1.15519</strain>
    </source>
</reference>
<sequence length="282" mass="25903">MLVGTGRAGEPGSCNAGAGRGGGTGAADKDMPGAASAGAAEDLAAIGSGIAIAEAAVPAATARVSSVIGSGDTGAGAFRARISIGGAAIGGGAVKISGAATSRSCQPSPAAVSKATPATSPIHGFRTIAPGRSTARRAGDGDTLRGGKIGAVAADTAGGMTVAGGRATGGGVTGSLATGSGIGGGASVALGGSGTAFGDAGTAFGGSGTAFGGSGTAFGGLRRVSGNGFGGSPAAGGDLTPAGTTRSRLPSHGPVSIRPSSSARCRRQSSLSGMSFPLCPET</sequence>
<comment type="caution">
    <text evidence="2">The sequence shown here is derived from an EMBL/GenBank/DDBJ whole genome shotgun (WGS) entry which is preliminary data.</text>
</comment>
<keyword evidence="3" id="KW-1185">Reference proteome</keyword>
<dbReference type="Proteomes" id="UP000635071">
    <property type="component" value="Unassembled WGS sequence"/>
</dbReference>
<feature type="compositionally biased region" description="Polar residues" evidence="1">
    <location>
        <begin position="258"/>
        <end position="273"/>
    </location>
</feature>
<reference evidence="2" key="2">
    <citation type="submission" date="2020-09" db="EMBL/GenBank/DDBJ databases">
        <authorList>
            <person name="Sun Q."/>
            <person name="Zhou Y."/>
        </authorList>
    </citation>
    <scope>NUCLEOTIDE SEQUENCE</scope>
    <source>
        <strain evidence="2">CGMCC 1.15519</strain>
    </source>
</reference>
<feature type="region of interest" description="Disordered" evidence="1">
    <location>
        <begin position="229"/>
        <end position="282"/>
    </location>
</feature>
<accession>A0A917E8Y0</accession>
<evidence type="ECO:0000256" key="1">
    <source>
        <dbReference type="SAM" id="MobiDB-lite"/>
    </source>
</evidence>